<dbReference type="PANTHER" id="PTHR43877">
    <property type="entry name" value="AMINOALKYLPHOSPHONATE N-ACETYLTRANSFERASE-RELATED-RELATED"/>
    <property type="match status" value="1"/>
</dbReference>
<proteinExistence type="predicted"/>
<evidence type="ECO:0000256" key="1">
    <source>
        <dbReference type="ARBA" id="ARBA00022679"/>
    </source>
</evidence>
<evidence type="ECO:0000259" key="3">
    <source>
        <dbReference type="PROSITE" id="PS51186"/>
    </source>
</evidence>
<dbReference type="Pfam" id="PF00583">
    <property type="entry name" value="Acetyltransf_1"/>
    <property type="match status" value="1"/>
</dbReference>
<dbReference type="CDD" id="cd04301">
    <property type="entry name" value="NAT_SF"/>
    <property type="match status" value="1"/>
</dbReference>
<organism evidence="4">
    <name type="scientific">uncultured Cytophagales bacterium</name>
    <dbReference type="NCBI Taxonomy" id="158755"/>
    <lineage>
        <taxon>Bacteria</taxon>
        <taxon>Pseudomonadati</taxon>
        <taxon>Bacteroidota</taxon>
        <taxon>Sphingobacteriia</taxon>
        <taxon>Sphingobacteriales</taxon>
        <taxon>environmental samples</taxon>
    </lineage>
</organism>
<protein>
    <submittedName>
        <fullName evidence="4">GCN5-related N-acetyltransferase</fullName>
    </submittedName>
</protein>
<keyword evidence="1 4" id="KW-0808">Transferase</keyword>
<dbReference type="SUPFAM" id="SSF55729">
    <property type="entry name" value="Acyl-CoA N-acyltransferases (Nat)"/>
    <property type="match status" value="1"/>
</dbReference>
<dbReference type="InterPro" id="IPR050832">
    <property type="entry name" value="Bact_Acetyltransf"/>
</dbReference>
<dbReference type="PROSITE" id="PS51186">
    <property type="entry name" value="GNAT"/>
    <property type="match status" value="1"/>
</dbReference>
<dbReference type="InterPro" id="IPR000182">
    <property type="entry name" value="GNAT_dom"/>
</dbReference>
<gene>
    <name evidence="4" type="ORF">AVDCRST_MAG56-4375</name>
</gene>
<reference evidence="4" key="1">
    <citation type="submission" date="2020-02" db="EMBL/GenBank/DDBJ databases">
        <authorList>
            <person name="Meier V. D."/>
        </authorList>
    </citation>
    <scope>NUCLEOTIDE SEQUENCE</scope>
    <source>
        <strain evidence="4">AVDCRST_MAG56</strain>
    </source>
</reference>
<feature type="domain" description="N-acetyltransferase" evidence="3">
    <location>
        <begin position="9"/>
        <end position="173"/>
    </location>
</feature>
<evidence type="ECO:0000256" key="2">
    <source>
        <dbReference type="ARBA" id="ARBA00023315"/>
    </source>
</evidence>
<dbReference type="GO" id="GO:0016747">
    <property type="term" value="F:acyltransferase activity, transferring groups other than amino-acyl groups"/>
    <property type="evidence" value="ECO:0007669"/>
    <property type="project" value="InterPro"/>
</dbReference>
<dbReference type="AlphaFoldDB" id="A0A6J4JUG6"/>
<sequence length="173" mass="20182">MVTTNATGVFVKKATPDDIPAILDVAKATWEPTYREILSKTQIDFMYDEIYTPASLENQMHDLEHTFLILYKGELPIGYASYGTKSEDDQKIYKLHKLYIRPDVQGSGYGRTLLTAVEKEVRQLEATTLELNVNRYNPAIRFYERCGYSQYKQEVLPMGEFWMNDFVMRKELR</sequence>
<keyword evidence="2" id="KW-0012">Acyltransferase</keyword>
<name>A0A6J4JUG6_9SPHI</name>
<dbReference type="Gene3D" id="3.40.630.30">
    <property type="match status" value="1"/>
</dbReference>
<accession>A0A6J4JUG6</accession>
<dbReference type="InterPro" id="IPR016181">
    <property type="entry name" value="Acyl_CoA_acyltransferase"/>
</dbReference>
<evidence type="ECO:0000313" key="4">
    <source>
        <dbReference type="EMBL" id="CAA9287570.1"/>
    </source>
</evidence>
<dbReference type="EMBL" id="CADCTQ010000360">
    <property type="protein sequence ID" value="CAA9287570.1"/>
    <property type="molecule type" value="Genomic_DNA"/>
</dbReference>